<evidence type="ECO:0000313" key="4">
    <source>
        <dbReference type="Proteomes" id="UP000071118"/>
    </source>
</evidence>
<reference evidence="3 4" key="1">
    <citation type="journal article" date="2014" name="BMC Biol.">
        <title>A comprehensive evaluation of rodent malaria parasite genomes and gene expression.</title>
        <authorList>
            <person name="Otto T.D."/>
            <person name="Bohme U."/>
            <person name="Jackson A.P."/>
            <person name="Hunt M."/>
            <person name="Franke-Fayard B."/>
            <person name="Hoeijmakers W.A."/>
            <person name="Religa A.A."/>
            <person name="Robertson L."/>
            <person name="Sanders M."/>
            <person name="Ogun S.A."/>
            <person name="Cunningham D."/>
            <person name="Erhart A."/>
            <person name="Billker O."/>
            <person name="Khan S.M."/>
            <person name="Stunnenberg H.G."/>
            <person name="Langhorne J."/>
            <person name="Holder A.A."/>
            <person name="Waters A.P."/>
            <person name="Newbold C.I."/>
            <person name="Pain A."/>
            <person name="Berriman M."/>
            <person name="Janse C.J."/>
        </authorList>
    </citation>
    <scope>NUCLEOTIDE SEQUENCE [LARGE SCALE GENOMIC DNA]</scope>
    <source>
        <strain evidence="3 4">AS</strain>
    </source>
</reference>
<sequence>MEEIELNNDELRSATVSKLDGDPKIGWLCNKNGLLLKTYEWLAHNAIGIILLIHGLKAHTRLTFMRINIKMSNNNEGIIVDSDNYYIYKDSWIEKFNQNGYSVYALDLQGHGESQAWKNTRGDFSSFDDLVDDVIQYMYQIQNEISNDNQTNDIVTTKKKKLPMYIIGHSVGGNIAIRILQLLREKKEGNINAGDENYYKKCNIMLDDLTNANEINNDTVEDMIDDMNNFNDSPVKDIWYKRCISNSNNDDPYIYIANTSDKDERFYNNLYKLNIKGCVSLSGMMKLNAIRKAGDRSIRYLYLPLAKFLSRVAPNAVFSPKSGLKHSEYVADIYKYDKFRNSDKIKFKCISELIKATVTLNCNINHMPTDIPLLFVHSKDDNVCCFEAAYSFYNKANVPGKKFHTVDGMNHAITAAPGNEEILNEILNWISNLRRKNEEQEYEIKDVIKDEAEDIIKDETEGIIKDETEDIIKDENESEIQNVF</sequence>
<feature type="domain" description="Serine aminopeptidase S33" evidence="2">
    <location>
        <begin position="271"/>
        <end position="414"/>
    </location>
</feature>
<dbReference type="NCBIfam" id="TIGR01607">
    <property type="entry name" value="PST-A"/>
    <property type="match status" value="1"/>
</dbReference>
<dbReference type="GeneID" id="27794825"/>
<feature type="domain" description="Serine aminopeptidase S33" evidence="2">
    <location>
        <begin position="92"/>
        <end position="186"/>
    </location>
</feature>
<dbReference type="InterPro" id="IPR029058">
    <property type="entry name" value="AB_hydrolase_fold"/>
</dbReference>
<keyword evidence="1" id="KW-0175">Coiled coil</keyword>
<dbReference type="Gene3D" id="3.40.50.1820">
    <property type="entry name" value="alpha/beta hydrolase"/>
    <property type="match status" value="2"/>
</dbReference>
<dbReference type="PANTHER" id="PTHR11614">
    <property type="entry name" value="PHOSPHOLIPASE-RELATED"/>
    <property type="match status" value="1"/>
</dbReference>
<dbReference type="VEuPathDB" id="PlasmoDB:PCHAS_1000900"/>
<feature type="coiled-coil region" evidence="1">
    <location>
        <begin position="419"/>
        <end position="450"/>
    </location>
</feature>
<evidence type="ECO:0000313" key="3">
    <source>
        <dbReference type="EMBL" id="VTZ66344.1"/>
    </source>
</evidence>
<accession>A0A4V0K259</accession>
<evidence type="ECO:0000256" key="1">
    <source>
        <dbReference type="SAM" id="Coils"/>
    </source>
</evidence>
<dbReference type="SUPFAM" id="SSF53474">
    <property type="entry name" value="alpha/beta-Hydrolases"/>
    <property type="match status" value="1"/>
</dbReference>
<proteinExistence type="predicted"/>
<dbReference type="EMBL" id="LK022887">
    <property type="protein sequence ID" value="VTZ66344.1"/>
    <property type="molecule type" value="Genomic_DNA"/>
</dbReference>
<keyword evidence="4" id="KW-1185">Reference proteome</keyword>
<protein>
    <submittedName>
        <fullName evidence="3">Lysophospholipase, putative</fullName>
    </submittedName>
</protein>
<dbReference type="InterPro" id="IPR006494">
    <property type="entry name" value="PST_A"/>
</dbReference>
<dbReference type="InterPro" id="IPR022742">
    <property type="entry name" value="Hydrolase_4"/>
</dbReference>
<evidence type="ECO:0000259" key="2">
    <source>
        <dbReference type="Pfam" id="PF12146"/>
    </source>
</evidence>
<dbReference type="Proteomes" id="UP000071118">
    <property type="component" value="Chromosome 10"/>
</dbReference>
<dbReference type="InterPro" id="IPR051044">
    <property type="entry name" value="MAG_DAG_Lipase"/>
</dbReference>
<dbReference type="OrthoDB" id="2498029at2759"/>
<dbReference type="RefSeq" id="XP_016655472.1">
    <property type="nucleotide sequence ID" value="XM_016798234.1"/>
</dbReference>
<dbReference type="Pfam" id="PF12146">
    <property type="entry name" value="Hydrolase_4"/>
    <property type="match status" value="2"/>
</dbReference>
<dbReference type="AlphaFoldDB" id="A0A4V0K259"/>
<name>A0A4V0K259_PLACU</name>
<organism evidence="3 4">
    <name type="scientific">Plasmodium chabaudi chabaudi</name>
    <dbReference type="NCBI Taxonomy" id="31271"/>
    <lineage>
        <taxon>Eukaryota</taxon>
        <taxon>Sar</taxon>
        <taxon>Alveolata</taxon>
        <taxon>Apicomplexa</taxon>
        <taxon>Aconoidasida</taxon>
        <taxon>Haemosporida</taxon>
        <taxon>Plasmodiidae</taxon>
        <taxon>Plasmodium</taxon>
        <taxon>Plasmodium (Vinckeia)</taxon>
    </lineage>
</organism>
<dbReference type="KEGG" id="pcb:PCHAS_1000900"/>
<gene>
    <name evidence="3" type="ORF">PCHAS_1000900</name>
</gene>